<gene>
    <name evidence="4" type="primary">eutG</name>
    <name evidence="4" type="ORF">ERS852490_01870</name>
</gene>
<evidence type="ECO:0000313" key="5">
    <source>
        <dbReference type="Proteomes" id="UP000095621"/>
    </source>
</evidence>
<proteinExistence type="predicted"/>
<dbReference type="AlphaFoldDB" id="A0A174YWG8"/>
<dbReference type="GO" id="GO:0004022">
    <property type="term" value="F:alcohol dehydrogenase (NAD+) activity"/>
    <property type="evidence" value="ECO:0007669"/>
    <property type="project" value="TreeGrafter"/>
</dbReference>
<dbReference type="InterPro" id="IPR001670">
    <property type="entry name" value="ADH_Fe/GldA"/>
</dbReference>
<dbReference type="EMBL" id="CZBU01000004">
    <property type="protein sequence ID" value="CUQ78052.1"/>
    <property type="molecule type" value="Genomic_DNA"/>
</dbReference>
<organism evidence="4 5">
    <name type="scientific">Lachnospira eligens</name>
    <dbReference type="NCBI Taxonomy" id="39485"/>
    <lineage>
        <taxon>Bacteria</taxon>
        <taxon>Bacillati</taxon>
        <taxon>Bacillota</taxon>
        <taxon>Clostridia</taxon>
        <taxon>Lachnospirales</taxon>
        <taxon>Lachnospiraceae</taxon>
        <taxon>Lachnospira</taxon>
    </lineage>
</organism>
<dbReference type="EC" id="1.1.-.-" evidence="4"/>
<protein>
    <submittedName>
        <fullName evidence="4">Ethanolamine utilization protein EutG</fullName>
        <ecNumber evidence="4">1.1.-.-</ecNumber>
    </submittedName>
</protein>
<dbReference type="InterPro" id="IPR039697">
    <property type="entry name" value="Alcohol_dehydrogenase_Fe"/>
</dbReference>
<name>A0A174YWG8_9FIRM</name>
<dbReference type="Pfam" id="PF00465">
    <property type="entry name" value="Fe-ADH"/>
    <property type="match status" value="1"/>
</dbReference>
<keyword evidence="1 4" id="KW-0560">Oxidoreductase</keyword>
<dbReference type="Gene3D" id="1.20.1090.10">
    <property type="entry name" value="Dehydroquinate synthase-like - alpha domain"/>
    <property type="match status" value="1"/>
</dbReference>
<reference evidence="4 5" key="1">
    <citation type="submission" date="2015-09" db="EMBL/GenBank/DDBJ databases">
        <authorList>
            <consortium name="Pathogen Informatics"/>
        </authorList>
    </citation>
    <scope>NUCLEOTIDE SEQUENCE [LARGE SCALE GENOMIC DNA]</scope>
    <source>
        <strain evidence="4 5">2789STDY5834875</strain>
    </source>
</reference>
<accession>A0A174YWG8</accession>
<feature type="domain" description="Alcohol dehydrogenase iron-type/glycerol dehydrogenase GldA" evidence="2">
    <location>
        <begin position="20"/>
        <end position="164"/>
    </location>
</feature>
<dbReference type="Gene3D" id="3.40.50.1970">
    <property type="match status" value="1"/>
</dbReference>
<dbReference type="SUPFAM" id="SSF56796">
    <property type="entry name" value="Dehydroquinate synthase-like"/>
    <property type="match status" value="1"/>
</dbReference>
<evidence type="ECO:0000259" key="2">
    <source>
        <dbReference type="Pfam" id="PF00465"/>
    </source>
</evidence>
<dbReference type="Proteomes" id="UP000095621">
    <property type="component" value="Unassembled WGS sequence"/>
</dbReference>
<dbReference type="RefSeq" id="WP_055215853.1">
    <property type="nucleotide sequence ID" value="NZ_CZBU01000004.1"/>
</dbReference>
<dbReference type="PANTHER" id="PTHR11496:SF83">
    <property type="entry name" value="HYDROXYACID-OXOACID TRANSHYDROGENASE, MITOCHONDRIAL"/>
    <property type="match status" value="1"/>
</dbReference>
<dbReference type="PANTHER" id="PTHR11496">
    <property type="entry name" value="ALCOHOL DEHYDROGENASE"/>
    <property type="match status" value="1"/>
</dbReference>
<feature type="domain" description="Fe-containing alcohol dehydrogenase-like C-terminal" evidence="3">
    <location>
        <begin position="178"/>
        <end position="373"/>
    </location>
</feature>
<dbReference type="InterPro" id="IPR056798">
    <property type="entry name" value="ADH_Fe_C"/>
</dbReference>
<dbReference type="OrthoDB" id="9804734at2"/>
<dbReference type="Pfam" id="PF25137">
    <property type="entry name" value="ADH_Fe_C"/>
    <property type="match status" value="1"/>
</dbReference>
<evidence type="ECO:0000259" key="3">
    <source>
        <dbReference type="Pfam" id="PF25137"/>
    </source>
</evidence>
<evidence type="ECO:0000313" key="4">
    <source>
        <dbReference type="EMBL" id="CUQ78052.1"/>
    </source>
</evidence>
<evidence type="ECO:0000256" key="1">
    <source>
        <dbReference type="ARBA" id="ARBA00023002"/>
    </source>
</evidence>
<sequence length="373" mass="40554">MKGFSIKTEIQEFDTFEQFAKEAGIGADDLVLCGEHTFDKYIAPLNIGVQTLFREKYGKGEPTDGMVDAILNKLRDKTYDRIIAVGGGTVIDIAKVVAVAGKDDTVDDLYDKVGSLSKVHPLIIVPTTCGTGSEVTNISVINRVSKGVKMGLADPAMLADSAVMITNMLDSLPYKIFATSSIDAMVHSVESFLSPNGCSISRIFSTEALKTILTCWKKSVEAGGEDAWKAYAADFLKASNWAGLGFGYAGCAAVHACAYPLGSVYHIPHGQSNQLMFKDVMKMYKKIKPTGRINDLEAVIAESLSVAPENALEELYALMDKVLKSAPLEEFGVKKSDLAIFAGDVIKTQQRLLRNNYVQLSEEQILEIYEAAY</sequence>
<dbReference type="GO" id="GO:0046872">
    <property type="term" value="F:metal ion binding"/>
    <property type="evidence" value="ECO:0007669"/>
    <property type="project" value="InterPro"/>
</dbReference>